<dbReference type="Ensembl" id="ENSCSAVT00000000773.1">
    <property type="protein sequence ID" value="ENSCSAVP00000000765.1"/>
    <property type="gene ID" value="ENSCSAVG00000000434.1"/>
</dbReference>
<dbReference type="GO" id="GO:0007131">
    <property type="term" value="P:reciprocal meiotic recombination"/>
    <property type="evidence" value="ECO:0007669"/>
    <property type="project" value="InterPro"/>
</dbReference>
<evidence type="ECO:0000313" key="1">
    <source>
        <dbReference type="Ensembl" id="ENSCSAVP00000000765.1"/>
    </source>
</evidence>
<protein>
    <submittedName>
        <fullName evidence="1">Uncharacterized protein</fullName>
    </submittedName>
</protein>
<dbReference type="GeneTree" id="ENSGT00390000002849"/>
<keyword evidence="2" id="KW-1185">Reference proteome</keyword>
<dbReference type="PANTHER" id="PTHR14305:SF0">
    <property type="entry name" value="E3 UBIQUITIN-PROTEIN LIGASE CCNB1IP1"/>
    <property type="match status" value="1"/>
</dbReference>
<reference evidence="2" key="1">
    <citation type="submission" date="2003-08" db="EMBL/GenBank/DDBJ databases">
        <authorList>
            <person name="Birren B."/>
            <person name="Nusbaum C."/>
            <person name="Abebe A."/>
            <person name="Abouelleil A."/>
            <person name="Adekoya E."/>
            <person name="Ait-zahra M."/>
            <person name="Allen N."/>
            <person name="Allen T."/>
            <person name="An P."/>
            <person name="Anderson M."/>
            <person name="Anderson S."/>
            <person name="Arachchi H."/>
            <person name="Armbruster J."/>
            <person name="Bachantsang P."/>
            <person name="Baldwin J."/>
            <person name="Barry A."/>
            <person name="Bayul T."/>
            <person name="Blitshsteyn B."/>
            <person name="Bloom T."/>
            <person name="Blye J."/>
            <person name="Boguslavskiy L."/>
            <person name="Borowsky M."/>
            <person name="Boukhgalter B."/>
            <person name="Brunache A."/>
            <person name="Butler J."/>
            <person name="Calixte N."/>
            <person name="Calvo S."/>
            <person name="Camarata J."/>
            <person name="Campo K."/>
            <person name="Chang J."/>
            <person name="Cheshatsang Y."/>
            <person name="Citroen M."/>
            <person name="Collymore A."/>
            <person name="Considine T."/>
            <person name="Cook A."/>
            <person name="Cooke P."/>
            <person name="Corum B."/>
            <person name="Cuomo C."/>
            <person name="David R."/>
            <person name="Dawoe T."/>
            <person name="Degray S."/>
            <person name="Dodge S."/>
            <person name="Dooley K."/>
            <person name="Dorje P."/>
            <person name="Dorjee K."/>
            <person name="Dorris L."/>
            <person name="Duffey N."/>
            <person name="Dupes A."/>
            <person name="Elkins T."/>
            <person name="Engels R."/>
            <person name="Erickson J."/>
            <person name="Farina A."/>
            <person name="Faro S."/>
            <person name="Ferreira P."/>
            <person name="Fischer H."/>
            <person name="Fitzgerald M."/>
            <person name="Foley K."/>
            <person name="Gage D."/>
            <person name="Galagan J."/>
            <person name="Gearin G."/>
            <person name="Gnerre S."/>
            <person name="Gnirke A."/>
            <person name="Goyette A."/>
            <person name="Graham J."/>
            <person name="Grandbois E."/>
            <person name="Gyaltsen K."/>
            <person name="Hafez N."/>
            <person name="Hagopian D."/>
            <person name="Hagos B."/>
            <person name="Hall J."/>
            <person name="Hatcher B."/>
            <person name="Heller A."/>
            <person name="Higgins H."/>
            <person name="Honan T."/>
            <person name="Horn A."/>
            <person name="Houde N."/>
            <person name="Hughes L."/>
            <person name="Hulme W."/>
            <person name="Husby E."/>
            <person name="Iliev I."/>
            <person name="Jaffe D."/>
            <person name="Jones C."/>
            <person name="Kamal M."/>
            <person name="Kamat A."/>
            <person name="Kamvysselis M."/>
            <person name="Karlsson E."/>
            <person name="Kells C."/>
            <person name="Kieu A."/>
            <person name="Kisner P."/>
            <person name="Kodira C."/>
            <person name="Kulbokas E."/>
            <person name="Labutti K."/>
            <person name="Lama D."/>
            <person name="Landers T."/>
            <person name="Leger J."/>
            <person name="Levine S."/>
            <person name="Lewis D."/>
            <person name="Lewis T."/>
            <person name="Lindblad-toh K."/>
            <person name="Liu X."/>
            <person name="Lokyitsang T."/>
            <person name="Lokyitsang Y."/>
            <person name="Lucien O."/>
            <person name="Lui A."/>
            <person name="Ma L.J."/>
            <person name="Mabbitt R."/>
            <person name="Macdonald J."/>
            <person name="Maclean C."/>
            <person name="Major J."/>
            <person name="Manning J."/>
            <person name="Marabella R."/>
            <person name="Maru K."/>
            <person name="Matthews C."/>
            <person name="Mauceli E."/>
            <person name="Mccarthy M."/>
            <person name="Mcdonough S."/>
            <person name="Mcghee T."/>
            <person name="Meldrim J."/>
            <person name="Meneus L."/>
            <person name="Mesirov J."/>
            <person name="Mihalev A."/>
            <person name="Mihova T."/>
            <person name="Mikkelsen T."/>
            <person name="Mlenga V."/>
            <person name="Moru K."/>
            <person name="Mozes J."/>
            <person name="Mulrain L."/>
            <person name="Munson G."/>
            <person name="Naylor J."/>
            <person name="Newes C."/>
            <person name="Nguyen C."/>
            <person name="Nguyen N."/>
            <person name="Nguyen T."/>
            <person name="Nicol R."/>
            <person name="Nielsen C."/>
            <person name="Nizzari M."/>
            <person name="Norbu C."/>
            <person name="Norbu N."/>
            <person name="O'donnell P."/>
            <person name="Okoawo O."/>
            <person name="O'leary S."/>
            <person name="Omotosho B."/>
            <person name="O'neill K."/>
            <person name="Osman S."/>
            <person name="Parker S."/>
            <person name="Perrin D."/>
            <person name="Phunkhang P."/>
            <person name="Piqani B."/>
            <person name="Purcell S."/>
            <person name="Rachupka T."/>
            <person name="Ramasamy U."/>
            <person name="Rameau R."/>
            <person name="Ray V."/>
            <person name="Raymond C."/>
            <person name="Retta R."/>
            <person name="Richardson S."/>
            <person name="Rise C."/>
            <person name="Rodriguez J."/>
            <person name="Rogers J."/>
            <person name="Rogov P."/>
            <person name="Rutman M."/>
            <person name="Schupbach R."/>
            <person name="Seaman C."/>
            <person name="Settipalli S."/>
            <person name="Sharpe T."/>
            <person name="Sheridan J."/>
            <person name="Sherpa N."/>
            <person name="Shi J."/>
            <person name="Smirnov S."/>
            <person name="Smith C."/>
            <person name="Sougnez C."/>
            <person name="Spencer B."/>
            <person name="Stalker J."/>
            <person name="Stange-thomann N."/>
            <person name="Stavropoulos S."/>
            <person name="Stetson K."/>
            <person name="Stone C."/>
            <person name="Stone S."/>
            <person name="Stubbs M."/>
            <person name="Talamas J."/>
            <person name="Tchuinga P."/>
            <person name="Tenzing P."/>
            <person name="Tesfaye S."/>
            <person name="Theodore J."/>
            <person name="Thoulutsang Y."/>
            <person name="Topham K."/>
            <person name="Towey S."/>
            <person name="Tsamla T."/>
            <person name="Tsomo N."/>
            <person name="Vallee D."/>
            <person name="Vassiliev H."/>
            <person name="Venkataraman V."/>
            <person name="Vinson J."/>
            <person name="Vo A."/>
            <person name="Wade C."/>
            <person name="Wang S."/>
            <person name="Wangchuk T."/>
            <person name="Wangdi T."/>
            <person name="Whittaker C."/>
            <person name="Wilkinson J."/>
            <person name="Wu Y."/>
            <person name="Wyman D."/>
            <person name="Yadav S."/>
            <person name="Yang S."/>
            <person name="Yang X."/>
            <person name="Yeager S."/>
            <person name="Yee E."/>
            <person name="Young G."/>
            <person name="Zainoun J."/>
            <person name="Zembeck L."/>
            <person name="Zimmer A."/>
            <person name="Zody M."/>
            <person name="Lander E."/>
        </authorList>
    </citation>
    <scope>NUCLEOTIDE SEQUENCE [LARGE SCALE GENOMIC DNA]</scope>
</reference>
<reference evidence="1" key="3">
    <citation type="submission" date="2025-09" db="UniProtKB">
        <authorList>
            <consortium name="Ensembl"/>
        </authorList>
    </citation>
    <scope>IDENTIFICATION</scope>
</reference>
<evidence type="ECO:0000313" key="2">
    <source>
        <dbReference type="Proteomes" id="UP000007875"/>
    </source>
</evidence>
<name>H2Y617_CIOSA</name>
<dbReference type="GO" id="GO:0000795">
    <property type="term" value="C:synaptonemal complex"/>
    <property type="evidence" value="ECO:0007669"/>
    <property type="project" value="InterPro"/>
</dbReference>
<dbReference type="eggNOG" id="ENOG502RMFV">
    <property type="taxonomic scope" value="Eukaryota"/>
</dbReference>
<dbReference type="GO" id="GO:0061630">
    <property type="term" value="F:ubiquitin protein ligase activity"/>
    <property type="evidence" value="ECO:0007669"/>
    <property type="project" value="InterPro"/>
</dbReference>
<dbReference type="SUPFAM" id="SSF57850">
    <property type="entry name" value="RING/U-box"/>
    <property type="match status" value="1"/>
</dbReference>
<reference evidence="1" key="2">
    <citation type="submission" date="2025-08" db="UniProtKB">
        <authorList>
            <consortium name="Ensembl"/>
        </authorList>
    </citation>
    <scope>IDENTIFICATION</scope>
</reference>
<dbReference type="Proteomes" id="UP000007875">
    <property type="component" value="Unassembled WGS sequence"/>
</dbReference>
<accession>H2Y617</accession>
<dbReference type="InterPro" id="IPR042448">
    <property type="entry name" value="CCNB1IP1"/>
</dbReference>
<dbReference type="InParanoid" id="H2Y617"/>
<dbReference type="AlphaFoldDB" id="H2Y617"/>
<organism evidence="1 2">
    <name type="scientific">Ciona savignyi</name>
    <name type="common">Pacific transparent sea squirt</name>
    <dbReference type="NCBI Taxonomy" id="51511"/>
    <lineage>
        <taxon>Eukaryota</taxon>
        <taxon>Metazoa</taxon>
        <taxon>Chordata</taxon>
        <taxon>Tunicata</taxon>
        <taxon>Ascidiacea</taxon>
        <taxon>Phlebobranchia</taxon>
        <taxon>Cionidae</taxon>
        <taxon>Ciona</taxon>
    </lineage>
</organism>
<dbReference type="HOGENOM" id="CLU_049340_3_2_1"/>
<dbReference type="STRING" id="51511.ENSCSAVP00000000765"/>
<dbReference type="Gene3D" id="3.30.40.10">
    <property type="entry name" value="Zinc/RING finger domain, C3HC4 (zinc finger)"/>
    <property type="match status" value="1"/>
</dbReference>
<dbReference type="PANTHER" id="PTHR14305">
    <property type="entry name" value="E3 UBIQUITIN-PROTEIN LIGASE CCNB1IP1"/>
    <property type="match status" value="1"/>
</dbReference>
<sequence>MDAELVCNCRNCRKLLTTGQAWVTSCSHVFCYADGEKLIANEKKCPVCNHQFTGKMDLVRFDLNPSEAYKSMVLCGQKPDVVLDVCNRAIAFWNFQMRQETLYREYESKKSKALSAELQTTKVELKEVKTKFTEVNSLLREKNKNLQK</sequence>
<proteinExistence type="predicted"/>
<dbReference type="InterPro" id="IPR013083">
    <property type="entry name" value="Znf_RING/FYVE/PHD"/>
</dbReference>